<reference evidence="1" key="1">
    <citation type="journal article" date="2023" name="G3 (Bethesda)">
        <title>A reference genome for the long-term kleptoplast-retaining sea slug Elysia crispata morphotype clarki.</title>
        <authorList>
            <person name="Eastman K.E."/>
            <person name="Pendleton A.L."/>
            <person name="Shaikh M.A."/>
            <person name="Suttiyut T."/>
            <person name="Ogas R."/>
            <person name="Tomko P."/>
            <person name="Gavelis G."/>
            <person name="Widhalm J.R."/>
            <person name="Wisecaver J.H."/>
        </authorList>
    </citation>
    <scope>NUCLEOTIDE SEQUENCE</scope>
    <source>
        <strain evidence="1">ECLA1</strain>
    </source>
</reference>
<sequence>MQNLGFHNPNWAPTAQKTDAARFHAGVKNGANPTGIKTIHSAQILDQSFHREKNGDGFRAQSKPFPSACRCRFFPGETTGLRFVHH</sequence>
<dbReference type="AlphaFoldDB" id="A0AAE0XXH0"/>
<accession>A0AAE0XXH0</accession>
<dbReference type="Proteomes" id="UP001283361">
    <property type="component" value="Unassembled WGS sequence"/>
</dbReference>
<protein>
    <submittedName>
        <fullName evidence="1">Uncharacterized protein</fullName>
    </submittedName>
</protein>
<dbReference type="EMBL" id="JAWDGP010007346">
    <property type="protein sequence ID" value="KAK3724268.1"/>
    <property type="molecule type" value="Genomic_DNA"/>
</dbReference>
<keyword evidence="2" id="KW-1185">Reference proteome</keyword>
<organism evidence="1 2">
    <name type="scientific">Elysia crispata</name>
    <name type="common">lettuce slug</name>
    <dbReference type="NCBI Taxonomy" id="231223"/>
    <lineage>
        <taxon>Eukaryota</taxon>
        <taxon>Metazoa</taxon>
        <taxon>Spiralia</taxon>
        <taxon>Lophotrochozoa</taxon>
        <taxon>Mollusca</taxon>
        <taxon>Gastropoda</taxon>
        <taxon>Heterobranchia</taxon>
        <taxon>Euthyneura</taxon>
        <taxon>Panpulmonata</taxon>
        <taxon>Sacoglossa</taxon>
        <taxon>Placobranchoidea</taxon>
        <taxon>Plakobranchidae</taxon>
        <taxon>Elysia</taxon>
    </lineage>
</organism>
<evidence type="ECO:0000313" key="2">
    <source>
        <dbReference type="Proteomes" id="UP001283361"/>
    </source>
</evidence>
<comment type="caution">
    <text evidence="1">The sequence shown here is derived from an EMBL/GenBank/DDBJ whole genome shotgun (WGS) entry which is preliminary data.</text>
</comment>
<name>A0AAE0XXH0_9GAST</name>
<gene>
    <name evidence="1" type="ORF">RRG08_043268</name>
</gene>
<proteinExistence type="predicted"/>
<evidence type="ECO:0000313" key="1">
    <source>
        <dbReference type="EMBL" id="KAK3724268.1"/>
    </source>
</evidence>